<dbReference type="AlphaFoldDB" id="A0A1X9IUA4"/>
<name>A0A1X9IUA4_HARAX</name>
<evidence type="ECO:0000256" key="1">
    <source>
        <dbReference type="SAM" id="MobiDB-lite"/>
    </source>
</evidence>
<protein>
    <submittedName>
        <fullName evidence="2">Embryonic polarity protein dorsal-like isoform X1</fullName>
    </submittedName>
</protein>
<accession>A0A1X9IUA4</accession>
<feature type="region of interest" description="Disordered" evidence="1">
    <location>
        <begin position="1"/>
        <end position="20"/>
    </location>
</feature>
<organism evidence="2">
    <name type="scientific">Harmonia axyridis</name>
    <name type="common">Multicolored Asian lady beetle</name>
    <name type="synonym">Coccinella axyridis</name>
    <dbReference type="NCBI Taxonomy" id="115357"/>
    <lineage>
        <taxon>Eukaryota</taxon>
        <taxon>Metazoa</taxon>
        <taxon>Ecdysozoa</taxon>
        <taxon>Arthropoda</taxon>
        <taxon>Hexapoda</taxon>
        <taxon>Insecta</taxon>
        <taxon>Pterygota</taxon>
        <taxon>Neoptera</taxon>
        <taxon>Endopterygota</taxon>
        <taxon>Coleoptera</taxon>
        <taxon>Polyphaga</taxon>
        <taxon>Cucujiformia</taxon>
        <taxon>Coccinelloidea</taxon>
        <taxon>Coccinellidae</taxon>
        <taxon>Coccinellinae</taxon>
        <taxon>Coccinellini</taxon>
        <taxon>Harmonia</taxon>
    </lineage>
</organism>
<evidence type="ECO:0000313" key="2">
    <source>
        <dbReference type="EMBL" id="APR62730.1"/>
    </source>
</evidence>
<sequence>MKISKSVDNIRGTPRCTPSRDILNEKENAIIVNISQDKTMISGDRNSLITDGDSLTLVGEGLDLTEAEHYALYTVMAPHATQSEFDEMSCYYAAVEGGKILS</sequence>
<dbReference type="EMBL" id="KY020084">
    <property type="protein sequence ID" value="APR62730.1"/>
    <property type="molecule type" value="mRNA"/>
</dbReference>
<reference evidence="2" key="1">
    <citation type="journal article" date="2016" name="Sci. Rep.">
        <title>Identification of Development-Related Genes in the Ovaries of Adult Harmonia axyridis (Pallas) Lady Beetles Using a Time- Series Analysis by RNA-seq.</title>
        <authorList>
            <person name="Du W."/>
            <person name="Zeng F."/>
        </authorList>
    </citation>
    <scope>NUCLEOTIDE SEQUENCE</scope>
</reference>
<proteinExistence type="evidence at transcript level"/>